<feature type="compositionally biased region" description="Polar residues" evidence="2">
    <location>
        <begin position="1373"/>
        <end position="1383"/>
    </location>
</feature>
<dbReference type="CDD" id="cd22249">
    <property type="entry name" value="UDM1_RNF168_RNF169-like"/>
    <property type="match status" value="1"/>
</dbReference>
<feature type="compositionally biased region" description="Polar residues" evidence="2">
    <location>
        <begin position="726"/>
        <end position="736"/>
    </location>
</feature>
<feature type="compositionally biased region" description="Low complexity" evidence="2">
    <location>
        <begin position="95"/>
        <end position="110"/>
    </location>
</feature>
<feature type="compositionally biased region" description="Polar residues" evidence="2">
    <location>
        <begin position="2408"/>
        <end position="2424"/>
    </location>
</feature>
<feature type="compositionally biased region" description="Polar residues" evidence="2">
    <location>
        <begin position="2071"/>
        <end position="2080"/>
    </location>
</feature>
<feature type="region of interest" description="Disordered" evidence="2">
    <location>
        <begin position="2061"/>
        <end position="2081"/>
    </location>
</feature>
<feature type="compositionally biased region" description="Basic and acidic residues" evidence="2">
    <location>
        <begin position="2271"/>
        <end position="2282"/>
    </location>
</feature>
<feature type="compositionally biased region" description="Polar residues" evidence="2">
    <location>
        <begin position="1029"/>
        <end position="1040"/>
    </location>
</feature>
<feature type="region of interest" description="Disordered" evidence="2">
    <location>
        <begin position="26"/>
        <end position="167"/>
    </location>
</feature>
<keyword evidence="3" id="KW-1185">Reference proteome</keyword>
<dbReference type="Proteomes" id="UP000228380">
    <property type="component" value="Chromosome 8"/>
</dbReference>
<name>A0A8B7CS73_PHODC</name>
<proteinExistence type="predicted"/>
<keyword evidence="1" id="KW-0175">Coiled coil</keyword>
<evidence type="ECO:0000256" key="2">
    <source>
        <dbReference type="SAM" id="MobiDB-lite"/>
    </source>
</evidence>
<protein>
    <submittedName>
        <fullName evidence="4">Uncharacterized protein LOC103718296 isoform X1</fullName>
    </submittedName>
</protein>
<evidence type="ECO:0000313" key="3">
    <source>
        <dbReference type="Proteomes" id="UP000228380"/>
    </source>
</evidence>
<feature type="compositionally biased region" description="Polar residues" evidence="2">
    <location>
        <begin position="2323"/>
        <end position="2376"/>
    </location>
</feature>
<dbReference type="PANTHER" id="PTHR31780">
    <property type="entry name" value="STRESS RESPONSE PROTEIN NST1-RELATED"/>
    <property type="match status" value="1"/>
</dbReference>
<feature type="compositionally biased region" description="Basic and acidic residues" evidence="2">
    <location>
        <begin position="296"/>
        <end position="325"/>
    </location>
</feature>
<accession>A0A8B7CS73</accession>
<feature type="compositionally biased region" description="Low complexity" evidence="2">
    <location>
        <begin position="974"/>
        <end position="983"/>
    </location>
</feature>
<evidence type="ECO:0000313" key="4">
    <source>
        <dbReference type="RefSeq" id="XP_008805264.2"/>
    </source>
</evidence>
<dbReference type="KEGG" id="pda:103718296"/>
<feature type="compositionally biased region" description="Polar residues" evidence="2">
    <location>
        <begin position="1393"/>
        <end position="1414"/>
    </location>
</feature>
<feature type="region of interest" description="Disordered" evidence="2">
    <location>
        <begin position="2244"/>
        <end position="2424"/>
    </location>
</feature>
<feature type="region of interest" description="Disordered" evidence="2">
    <location>
        <begin position="187"/>
        <end position="414"/>
    </location>
</feature>
<feature type="compositionally biased region" description="Polar residues" evidence="2">
    <location>
        <begin position="235"/>
        <end position="246"/>
    </location>
</feature>
<organism evidence="3 4">
    <name type="scientific">Phoenix dactylifera</name>
    <name type="common">Date palm</name>
    <dbReference type="NCBI Taxonomy" id="42345"/>
    <lineage>
        <taxon>Eukaryota</taxon>
        <taxon>Viridiplantae</taxon>
        <taxon>Streptophyta</taxon>
        <taxon>Embryophyta</taxon>
        <taxon>Tracheophyta</taxon>
        <taxon>Spermatophyta</taxon>
        <taxon>Magnoliopsida</taxon>
        <taxon>Liliopsida</taxon>
        <taxon>Arecaceae</taxon>
        <taxon>Coryphoideae</taxon>
        <taxon>Phoeniceae</taxon>
        <taxon>Phoenix</taxon>
    </lineage>
</organism>
<feature type="region of interest" description="Disordered" evidence="2">
    <location>
        <begin position="1739"/>
        <end position="1763"/>
    </location>
</feature>
<feature type="region of interest" description="Disordered" evidence="2">
    <location>
        <begin position="881"/>
        <end position="921"/>
    </location>
</feature>
<feature type="region of interest" description="Disordered" evidence="2">
    <location>
        <begin position="1329"/>
        <end position="1464"/>
    </location>
</feature>
<feature type="compositionally biased region" description="Basic and acidic residues" evidence="2">
    <location>
        <begin position="757"/>
        <end position="782"/>
    </location>
</feature>
<feature type="compositionally biased region" description="Basic and acidic residues" evidence="2">
    <location>
        <begin position="1661"/>
        <end position="1673"/>
    </location>
</feature>
<feature type="compositionally biased region" description="Polar residues" evidence="2">
    <location>
        <begin position="1560"/>
        <end position="1573"/>
    </location>
</feature>
<feature type="compositionally biased region" description="Polar residues" evidence="2">
    <location>
        <begin position="26"/>
        <end position="37"/>
    </location>
</feature>
<feature type="compositionally biased region" description="Polar residues" evidence="2">
    <location>
        <begin position="56"/>
        <end position="65"/>
    </location>
</feature>
<sequence length="2445" mass="264960">MRSGARRRPEALPVMAHPSKFVSVNLNKSYGQPSSYATAGHGRPRSGGGGMVVLSRSRSSPSAGQKTRLAVPPPLNLPSLRKEHERFEPSSSGTSAGRGISGLRSGSGPSTMGWSKPALPPSFQDNEVGAVDRAQSGRSVMTGDQRPGSPYMPPGARPAGQLVPASPAQGFSEKAVILRGEDFPSLRATAMSVPKQKEASNQKQRQRQRQLGEEHPEERAERFESQIPLEMRPQIRSSRASTSTVSDGDRGSTRQSGAPEQSRKQNGYMPGPLPLVRLQHTSDWADDERDTGLSIPERDRDRRNSRFESRPVPDLYDGRGLRDTEAGGASSREFFRGDSFGRDVMASNKEGRDVGSWRTPLQPRDRLGAQELGIDRDRADVRPFGGSREMGRETNNVQLPFGDSARDGGTQDSLYTRKDLGFGISAQNGRSVAEAFSGKGAEQNTRARQHDFPSNWNRGNSFPNNLIHKSPFPSGSKGLSLNDPILNFGREKRLGANSGRPYIDDAGFDIRDPFSGGIGDVNVKVFKRKKDAPSQADFHDPVRESFEAELERILRMQEQERQRVMEEQARALELARKEEEERERMAREEEERRRLLEEEAREARWRAEQEKLEGVKRAEEQRIAREEEKKRILMEEERRKDAARQKLFELEARIAKRQTVANAKDDRLPSAAADEQVPGPVKERDAPIVADVGDWEEGERMVERITSSASSDSSNMNRYFNPGSRPYSSRNGNPSFTDRGKHAYHCSSGNGSSLPFHDQENIYRSTRRDSFGSRRGFPKTELHSGGGGIMSARPFSKGGNVEHSQMQDDFRHASGQRWSSSRDGDNFNRNSDVDADFLDNDKFGDVGWGPGNSHGSPHAPYAERVFQNSEVEGLSSFTRFRHSLRQPRVPPPPSMTSMHRSAYRPPAEHPSSSSFMDSETRYHHARRNEQLIRQTGYDRAYHENLRESGTTVLVEGDVIHSDHNEENNSPRCDSQSSLSVSSPPGSPMHPSHDEMDVSGDSPALPPSADGERTVSSDNEHNPSALEAGNLNTMTTSSSASHGEDDEWAIENNEEMQQQEEYDEEDNNYQEIDEVPEGDDENLDLGQEFKHLQSDVQSKDGEMDQVILGFNEGVEVQIPSNDEFEMTARNSEKATARVNSPGPMEEMVCNGVDSLRTDDAPLEETANNSSIIINETEKALQDLLLDPVVSTSYPIGSVEASSNTGMPAQNPIAPTLSLPMPSSIFPPVLPSASTVATQGEVPVKLPFGLFSGPSLIPSPVPAIQIGSIQMPIHLHTQVGPSLTQVHPSHSPMFQFGQLRYTPPISQSVLPQGPQTMPFVQPPVPASYSLNQNPSGCLLKQAPQDSSQSNLGDGIPSTGKEPGLPRKILDPCPGTLNSEQPNALSDSPKKRVLASLNQTDRSCNGGKKSTGQSASQIDHHSNQDGTSKKNCRLIANRESQNQLTSESQSSRFPSGGKAATVSQAPGMVSGVRGRRFAYVKNAGSKLSYSGAEPSITDSGGFQRRGRRNNRRTEFRVRENFDRKQTEGTEPFYHGRQDKRPHLKGRASGISVRNAGKKDVMSFRSTRMMTEQDNLNSGASSSQVVSSESKTDTATGKEASSKSIASADKPYGGKWTLKANGRSEEDVDAPLQSGVVRVFKQPGIEAPSDEDDFIEVRSKRQILNDRREQREKEIKSKSRVQKQVPRKQCAVPQSSSATSNLNKAATSLGGDAANSVLSDPIVTEGRGFTSVEPSLVFPASTTSQTLPPIGTPSVNVDSETRSNNLKSNQTVPVPVITSGGAKLVPGLVFDSMNVAPDNASMPLASWDSANLNQQVMALTQTQLDEAMKPAQFDSHVTSGMVPEPHKPMASIMAQEKPFCSSPSPINSLLAGEKIQFGAVTSPSILPPFSRTISNGLGPPGSCRLDVKIDRNLLAANNDCNMFFDKEKHPDEPCPNLEDPEAEAEAAASAVAVAAITNDEVVGSDMHPTSASDAKSFSSADVTGLAAGGVTTSREVTGQSAGEESLTVALPADLSVDTPSLSLWPPLPSPQSSGPMLSHFPGAPPSHFPCFEMNPMLGGRIFAFGPHDESGGTQGQSQRSTTLGSGPIGAWPQCPSGVDSFYGPPAGFTGPFISPGGIPGVQGPHMVVYNHFSPVGQFGQVGLSFMGTTYIPTGKQPDWKHNPASSTVGDTEGNLDNLNVVSGQCTSHSMPTPIQHLGPGSPLMPMASPLTMFDIMPFQSSDVPMQARWSHVPAPPLHSVPLSMPLQQHHIEGGMPPQHSRSLPVDASTGNNQFHEPRSSEPDDGSRNIPVQRSTTSEFSGELGLLEQPASSMSNAQTVRPSYCPASGNNDKVSNTNKTSARTTVTSGSESSCVGETSNNTASRTSGSSSKPQQPTSSGQHYLHPIVYADQRSGASKKMGSGGEWHRRTGYQGRNQGSGADKNFSSAKMKQIYVAKPSSGSGNPRVNDV</sequence>
<feature type="compositionally biased region" description="Low complexity" evidence="2">
    <location>
        <begin position="1574"/>
        <end position="1585"/>
    </location>
</feature>
<feature type="compositionally biased region" description="Polar residues" evidence="2">
    <location>
        <begin position="442"/>
        <end position="464"/>
    </location>
</feature>
<dbReference type="GeneID" id="103718296"/>
<feature type="region of interest" description="Disordered" evidence="2">
    <location>
        <begin position="961"/>
        <end position="1044"/>
    </location>
</feature>
<dbReference type="RefSeq" id="XP_008805264.2">
    <property type="nucleotide sequence ID" value="XM_008807042.4"/>
</dbReference>
<feature type="coiled-coil region" evidence="1">
    <location>
        <begin position="543"/>
        <end position="653"/>
    </location>
</feature>
<feature type="compositionally biased region" description="Polar residues" evidence="2">
    <location>
        <begin position="2305"/>
        <end position="2316"/>
    </location>
</feature>
<evidence type="ECO:0000256" key="1">
    <source>
        <dbReference type="SAM" id="Coils"/>
    </source>
</evidence>
<feature type="region of interest" description="Disordered" evidence="2">
    <location>
        <begin position="1484"/>
        <end position="1625"/>
    </location>
</feature>
<feature type="compositionally biased region" description="Polar residues" evidence="2">
    <location>
        <begin position="1435"/>
        <end position="1450"/>
    </location>
</feature>
<feature type="compositionally biased region" description="Basic and acidic residues" evidence="2">
    <location>
        <begin position="1508"/>
        <end position="1537"/>
    </location>
</feature>
<dbReference type="OrthoDB" id="1931055at2759"/>
<feature type="compositionally biased region" description="Polar residues" evidence="2">
    <location>
        <begin position="2285"/>
        <end position="2295"/>
    </location>
</feature>
<dbReference type="InterPro" id="IPR051195">
    <property type="entry name" value="Fungal_stress_NST1"/>
</dbReference>
<feature type="compositionally biased region" description="Basic and acidic residues" evidence="2">
    <location>
        <begin position="210"/>
        <end position="224"/>
    </location>
</feature>
<gene>
    <name evidence="4" type="primary">LOC103718296</name>
</gene>
<reference evidence="3" key="1">
    <citation type="journal article" date="2019" name="Nat. Commun.">
        <title>Genome-wide association mapping of date palm fruit traits.</title>
        <authorList>
            <person name="Hazzouri K.M."/>
            <person name="Gros-Balthazard M."/>
            <person name="Flowers J.M."/>
            <person name="Copetti D."/>
            <person name="Lemansour A."/>
            <person name="Lebrun M."/>
            <person name="Masmoudi K."/>
            <person name="Ferrand S."/>
            <person name="Dhar M.I."/>
            <person name="Fresquez Z.A."/>
            <person name="Rosas U."/>
            <person name="Zhang J."/>
            <person name="Talag J."/>
            <person name="Lee S."/>
            <person name="Kudrna D."/>
            <person name="Powell R.F."/>
            <person name="Leitch I.J."/>
            <person name="Krueger R.R."/>
            <person name="Wing R.A."/>
            <person name="Amiri K.M.A."/>
            <person name="Purugganan M.D."/>
        </authorList>
    </citation>
    <scope>NUCLEOTIDE SEQUENCE [LARGE SCALE GENOMIC DNA]</scope>
    <source>
        <strain evidence="3">cv. Khalas</strain>
    </source>
</reference>
<feature type="compositionally biased region" description="Basic and acidic residues" evidence="2">
    <location>
        <begin position="1009"/>
        <end position="1020"/>
    </location>
</feature>
<dbReference type="PANTHER" id="PTHR31780:SF10">
    <property type="entry name" value="LD36051P"/>
    <property type="match status" value="1"/>
</dbReference>
<feature type="region of interest" description="Disordered" evidence="2">
    <location>
        <begin position="658"/>
        <end position="833"/>
    </location>
</feature>
<reference evidence="4" key="2">
    <citation type="submission" date="2025-08" db="UniProtKB">
        <authorList>
            <consortium name="RefSeq"/>
        </authorList>
    </citation>
    <scope>IDENTIFICATION</scope>
    <source>
        <tissue evidence="4">Young leaves</tissue>
    </source>
</reference>
<feature type="region of interest" description="Disordered" evidence="2">
    <location>
        <begin position="435"/>
        <end position="476"/>
    </location>
</feature>
<feature type="compositionally biased region" description="Basic and acidic residues" evidence="2">
    <location>
        <begin position="363"/>
        <end position="381"/>
    </location>
</feature>
<feature type="compositionally biased region" description="Polar residues" evidence="2">
    <location>
        <begin position="1688"/>
        <end position="1700"/>
    </location>
</feature>
<feature type="region of interest" description="Disordered" evidence="2">
    <location>
        <begin position="1661"/>
        <end position="1700"/>
    </location>
</feature>